<feature type="region of interest" description="Disordered" evidence="1">
    <location>
        <begin position="472"/>
        <end position="495"/>
    </location>
</feature>
<evidence type="ECO:0000313" key="3">
    <source>
        <dbReference type="EMBL" id="CAL4075458.1"/>
    </source>
</evidence>
<accession>A0AAV2QB54</accession>
<evidence type="ECO:0000256" key="1">
    <source>
        <dbReference type="SAM" id="MobiDB-lite"/>
    </source>
</evidence>
<feature type="compositionally biased region" description="Polar residues" evidence="1">
    <location>
        <begin position="475"/>
        <end position="495"/>
    </location>
</feature>
<sequence length="864" mass="95809">MVDTNANLLTMVCTLSVCTDVQIFGDGDPAVDLVFLGELRTTLDNIEHSLVDLSQHLNNLMSANSQPHTRRNESVSTNVFSTLKQATQTTKALSPERSPTQRTESESTTVFITSKESTRAMQTTENVVSEQDSTVIHTTERTTQDMLSYIPSRITIGLTSENPITTQSSISSSITQTTSSFLTNTETNTSDGTVSTQRMYTVTANESTYLNQSVTQNTHFSSAPLSRSTLSSDNIDLNSSTILPTSAHGASNTTIESMSFPYNMSILPVSSLLNKDNETITNFQLTTVILENITSSIVSNTTNNDEHVLVAPENDITRLEDSESQTTTSYLMSIITSILGSSTDPYPTTLNESLLLISGNRTFPEVEDLIGQITSLATTKITSNEYPLTTSLPLQTDPYFNSASVSEIESIEEITTEIRGITIHDESMHTGDTTSMYQVQVRNLTLLSEEPTPVQQTSMIVEDTTVYHTREEGAKTTSNTLNESVPTTTQQTNNELGTDIGVQTTYETFISQSTFLENNAEQLSTDETTVEFQTISKSHSSYVPEMRTNELQIQNENVSITTISELENTNQNTLTMTPIPIITHENISISPVTLSTSARQPPNTTSTPTTNPINFFSSTLSSENVRPDKYSSISTRVPKDNMHAGDNLRDLVRRSITENTDQEEEQVRVKREEKEWIISINSTIIGIRDLLMNPNTSKLRVGKTNKFEYNRDRLLLLLAESTNQSYNMKSIEVTDIVALVEEIENLVSLIIKAKDCIKKCLENIKSSHTGSILLIIAAMAVFSFVLVGLKFLFVRYCTRKRRFTLPVSKGRTKKSRARATTSVYLDDSTVIDSKSFVSHSAHRQHRDRTRTLSQAIALTTIKNS</sequence>
<evidence type="ECO:0000256" key="2">
    <source>
        <dbReference type="SAM" id="Phobius"/>
    </source>
</evidence>
<reference evidence="3 4" key="1">
    <citation type="submission" date="2024-05" db="EMBL/GenBank/DDBJ databases">
        <authorList>
            <person name="Wallberg A."/>
        </authorList>
    </citation>
    <scope>NUCLEOTIDE SEQUENCE [LARGE SCALE GENOMIC DNA]</scope>
</reference>
<proteinExistence type="predicted"/>
<dbReference type="Proteomes" id="UP001497623">
    <property type="component" value="Unassembled WGS sequence"/>
</dbReference>
<dbReference type="EMBL" id="CAXKWB010004792">
    <property type="protein sequence ID" value="CAL4075458.1"/>
    <property type="molecule type" value="Genomic_DNA"/>
</dbReference>
<gene>
    <name evidence="3" type="ORF">MNOR_LOCUS9779</name>
</gene>
<feature type="transmembrane region" description="Helical" evidence="2">
    <location>
        <begin position="772"/>
        <end position="793"/>
    </location>
</feature>
<feature type="region of interest" description="Disordered" evidence="1">
    <location>
        <begin position="595"/>
        <end position="614"/>
    </location>
</feature>
<organism evidence="3 4">
    <name type="scientific">Meganyctiphanes norvegica</name>
    <name type="common">Northern krill</name>
    <name type="synonym">Thysanopoda norvegica</name>
    <dbReference type="NCBI Taxonomy" id="48144"/>
    <lineage>
        <taxon>Eukaryota</taxon>
        <taxon>Metazoa</taxon>
        <taxon>Ecdysozoa</taxon>
        <taxon>Arthropoda</taxon>
        <taxon>Crustacea</taxon>
        <taxon>Multicrustacea</taxon>
        <taxon>Malacostraca</taxon>
        <taxon>Eumalacostraca</taxon>
        <taxon>Eucarida</taxon>
        <taxon>Euphausiacea</taxon>
        <taxon>Euphausiidae</taxon>
        <taxon>Meganyctiphanes</taxon>
    </lineage>
</organism>
<keyword evidence="2" id="KW-0472">Membrane</keyword>
<feature type="compositionally biased region" description="Low complexity" evidence="1">
    <location>
        <begin position="601"/>
        <end position="612"/>
    </location>
</feature>
<protein>
    <submittedName>
        <fullName evidence="3">Uncharacterized protein</fullName>
    </submittedName>
</protein>
<comment type="caution">
    <text evidence="3">The sequence shown here is derived from an EMBL/GenBank/DDBJ whole genome shotgun (WGS) entry which is preliminary data.</text>
</comment>
<feature type="region of interest" description="Disordered" evidence="1">
    <location>
        <begin position="85"/>
        <end position="109"/>
    </location>
</feature>
<name>A0AAV2QB54_MEGNR</name>
<dbReference type="AlphaFoldDB" id="A0AAV2QB54"/>
<keyword evidence="2" id="KW-1133">Transmembrane helix</keyword>
<keyword evidence="2" id="KW-0812">Transmembrane</keyword>
<evidence type="ECO:0000313" key="4">
    <source>
        <dbReference type="Proteomes" id="UP001497623"/>
    </source>
</evidence>
<keyword evidence="4" id="KW-1185">Reference proteome</keyword>